<dbReference type="PRINTS" id="PR01434">
    <property type="entry name" value="NADHDHGNASE5"/>
</dbReference>
<evidence type="ECO:0000256" key="1">
    <source>
        <dbReference type="ARBA" id="ARBA00002378"/>
    </source>
</evidence>
<dbReference type="InterPro" id="IPR001516">
    <property type="entry name" value="Proton_antipo_N"/>
</dbReference>
<dbReference type="PANTHER" id="PTHR42829:SF2">
    <property type="entry name" value="NADH-UBIQUINONE OXIDOREDUCTASE CHAIN 5"/>
    <property type="match status" value="1"/>
</dbReference>
<dbReference type="PRINTS" id="PR01435">
    <property type="entry name" value="NPOXDRDTASE5"/>
</dbReference>
<dbReference type="Pfam" id="PF00662">
    <property type="entry name" value="Proton_antipo_N"/>
    <property type="match status" value="1"/>
</dbReference>
<evidence type="ECO:0000256" key="5">
    <source>
        <dbReference type="ARBA" id="ARBA00022475"/>
    </source>
</evidence>
<feature type="transmembrane region" description="Helical" evidence="19">
    <location>
        <begin position="594"/>
        <end position="614"/>
    </location>
</feature>
<evidence type="ECO:0000256" key="17">
    <source>
        <dbReference type="ARBA" id="ARBA00047712"/>
    </source>
</evidence>
<evidence type="ECO:0000259" key="20">
    <source>
        <dbReference type="Pfam" id="PF00361"/>
    </source>
</evidence>
<name>A0A3S4DN86_SEROD</name>
<dbReference type="KEGG" id="sof:NCTC11214_03386"/>
<evidence type="ECO:0000313" key="22">
    <source>
        <dbReference type="EMBL" id="VDZ60365.1"/>
    </source>
</evidence>
<gene>
    <name evidence="22" type="primary">nuoL</name>
    <name evidence="22" type="ORF">NCTC11214_03386</name>
</gene>
<feature type="transmembrane region" description="Helical" evidence="19">
    <location>
        <begin position="498"/>
        <end position="517"/>
    </location>
</feature>
<feature type="transmembrane region" description="Helical" evidence="19">
    <location>
        <begin position="310"/>
        <end position="328"/>
    </location>
</feature>
<feature type="domain" description="NADH:quinone oxidoreductase/Mrp antiporter transmembrane" evidence="20">
    <location>
        <begin position="136"/>
        <end position="428"/>
    </location>
</feature>
<keyword evidence="10 19" id="KW-1133">Transmembrane helix</keyword>
<evidence type="ECO:0000256" key="3">
    <source>
        <dbReference type="ARBA" id="ARBA00008200"/>
    </source>
</evidence>
<evidence type="ECO:0000256" key="6">
    <source>
        <dbReference type="ARBA" id="ARBA00022519"/>
    </source>
</evidence>
<keyword evidence="8" id="KW-0874">Quinone</keyword>
<feature type="transmembrane region" description="Helical" evidence="19">
    <location>
        <begin position="142"/>
        <end position="161"/>
    </location>
</feature>
<dbReference type="InterPro" id="IPR003945">
    <property type="entry name" value="NU5C-like"/>
</dbReference>
<evidence type="ECO:0000256" key="12">
    <source>
        <dbReference type="ARBA" id="ARBA00023075"/>
    </source>
</evidence>
<keyword evidence="22" id="KW-0560">Oxidoreductase</keyword>
<organism evidence="22 23">
    <name type="scientific">Serratia odorifera</name>
    <dbReference type="NCBI Taxonomy" id="618"/>
    <lineage>
        <taxon>Bacteria</taxon>
        <taxon>Pseudomonadati</taxon>
        <taxon>Pseudomonadota</taxon>
        <taxon>Gammaproteobacteria</taxon>
        <taxon>Enterobacterales</taxon>
        <taxon>Yersiniaceae</taxon>
        <taxon>Serratia</taxon>
    </lineage>
</organism>
<keyword evidence="9" id="KW-1278">Translocase</keyword>
<evidence type="ECO:0000256" key="11">
    <source>
        <dbReference type="ARBA" id="ARBA00023027"/>
    </source>
</evidence>
<proteinExistence type="inferred from homology"/>
<feature type="transmembrane region" description="Helical" evidence="19">
    <location>
        <begin position="377"/>
        <end position="395"/>
    </location>
</feature>
<evidence type="ECO:0000256" key="13">
    <source>
        <dbReference type="ARBA" id="ARBA00023136"/>
    </source>
</evidence>
<dbReference type="NCBIfam" id="TIGR01974">
    <property type="entry name" value="NDH_I_L"/>
    <property type="match status" value="1"/>
</dbReference>
<dbReference type="GO" id="GO:0015990">
    <property type="term" value="P:electron transport coupled proton transport"/>
    <property type="evidence" value="ECO:0007669"/>
    <property type="project" value="TreeGrafter"/>
</dbReference>
<feature type="transmembrane region" description="Helical" evidence="19">
    <location>
        <begin position="282"/>
        <end position="303"/>
    </location>
</feature>
<feature type="transmembrane region" description="Helical" evidence="19">
    <location>
        <begin position="415"/>
        <end position="437"/>
    </location>
</feature>
<dbReference type="RefSeq" id="WP_004960564.1">
    <property type="nucleotide sequence ID" value="NZ_JAEKCK010000006.1"/>
</dbReference>
<evidence type="ECO:0000259" key="21">
    <source>
        <dbReference type="Pfam" id="PF00662"/>
    </source>
</evidence>
<dbReference type="InterPro" id="IPR001750">
    <property type="entry name" value="ND/Mrp_TM"/>
</dbReference>
<evidence type="ECO:0000256" key="18">
    <source>
        <dbReference type="RuleBase" id="RU000320"/>
    </source>
</evidence>
<evidence type="ECO:0000256" key="7">
    <source>
        <dbReference type="ARBA" id="ARBA00022692"/>
    </source>
</evidence>
<protein>
    <recommendedName>
        <fullName evidence="4">NADH-quinone oxidoreductase subunit L</fullName>
    </recommendedName>
    <alternativeName>
        <fullName evidence="15">NADH dehydrogenase I subunit L</fullName>
    </alternativeName>
    <alternativeName>
        <fullName evidence="16">NDH-1 subunit L</fullName>
    </alternativeName>
</protein>
<sequence>MNLLYLTILLPLIGFLLLAFSRGRWSENASATVGVGSIGLAALVTVYVAMDFLSQKAAGVPLFEQHLWTWMAVDNFNIGVTLVLDGLSLTMLSVVTGVGFFIHMFASWYMRGEEGYSRFFAYTNLFIASMVVLVLADNLLLMYLGWEGVGLCSYLLIGFYYKDPANGAAAMKAFIVTRVGDVFLAFALFILYHELGTLNIRELMVLAPQKLAVGDTAITWATLMLLGGAVGKSAQLPLQTWLADAMAGPTPVSALIHAATMVTAGVYLIARTHGLFLMAPEVLHLVGIVGAVTLLLAGFAALVQTDIKRVLAYSTMSQIGYMFLALGVQAWDAAIFHLMTHAFFKALLFLSSGSVILACHHEQNIFKMGGLRKSIPLVYVCFLVGGAALSALPLVTAGFFSKDEILAGAMANGHLNLMIAGLVGAFMTSLYTFRMIFIVFHGEEKIKAHAGKGITHHLPLLVLLVLSTFVGAMIVPPLHGVLPATTELAHGSVLTLEITSGVVAIVGILLAAALWLGKRSLVSAVANSAPGRFFSTWWFHAWGFDWLYDKVFVKPYLGIARLLQSDPLNSLMNIPAVFSRWGNRGLTVSENGQVRWYIASMGVGAVVVLALLILV</sequence>
<dbReference type="GO" id="GO:0005886">
    <property type="term" value="C:plasma membrane"/>
    <property type="evidence" value="ECO:0007669"/>
    <property type="project" value="UniProtKB-SubCell"/>
</dbReference>
<feature type="transmembrane region" description="Helical" evidence="19">
    <location>
        <begin position="252"/>
        <end position="270"/>
    </location>
</feature>
<dbReference type="EMBL" id="LR134117">
    <property type="protein sequence ID" value="VDZ60365.1"/>
    <property type="molecule type" value="Genomic_DNA"/>
</dbReference>
<dbReference type="PANTHER" id="PTHR42829">
    <property type="entry name" value="NADH-UBIQUINONE OXIDOREDUCTASE CHAIN 5"/>
    <property type="match status" value="1"/>
</dbReference>
<reference evidence="22 23" key="1">
    <citation type="submission" date="2018-12" db="EMBL/GenBank/DDBJ databases">
        <authorList>
            <consortium name="Pathogen Informatics"/>
        </authorList>
    </citation>
    <scope>NUCLEOTIDE SEQUENCE [LARGE SCALE GENOMIC DNA]</scope>
    <source>
        <strain evidence="22 23">NCTC11214</strain>
    </source>
</reference>
<evidence type="ECO:0000313" key="23">
    <source>
        <dbReference type="Proteomes" id="UP000281391"/>
    </source>
</evidence>
<evidence type="ECO:0000256" key="19">
    <source>
        <dbReference type="SAM" id="Phobius"/>
    </source>
</evidence>
<feature type="domain" description="NADH-Ubiquinone oxidoreductase (complex I) chain 5 N-terminal" evidence="21">
    <location>
        <begin position="70"/>
        <end position="120"/>
    </location>
</feature>
<accession>A0A3S4DN86</accession>
<keyword evidence="6" id="KW-0997">Cell inner membrane</keyword>
<feature type="transmembrane region" description="Helical" evidence="19">
    <location>
        <begin position="212"/>
        <end position="231"/>
    </location>
</feature>
<evidence type="ECO:0000256" key="14">
    <source>
        <dbReference type="ARBA" id="ARBA00025811"/>
    </source>
</evidence>
<feature type="transmembrane region" description="Helical" evidence="19">
    <location>
        <begin position="334"/>
        <end position="357"/>
    </location>
</feature>
<feature type="transmembrane region" description="Helical" evidence="19">
    <location>
        <begin position="173"/>
        <end position="192"/>
    </location>
</feature>
<evidence type="ECO:0000256" key="2">
    <source>
        <dbReference type="ARBA" id="ARBA00004429"/>
    </source>
</evidence>
<dbReference type="Pfam" id="PF00361">
    <property type="entry name" value="Proton_antipo_M"/>
    <property type="match status" value="1"/>
</dbReference>
<dbReference type="AlphaFoldDB" id="A0A3S4DN86"/>
<comment type="similarity">
    <text evidence="3">Belongs to the complex I subunit 5 family.</text>
</comment>
<evidence type="ECO:0000256" key="4">
    <source>
        <dbReference type="ARBA" id="ARBA00019904"/>
    </source>
</evidence>
<feature type="transmembrane region" description="Helical" evidence="19">
    <location>
        <begin position="458"/>
        <end position="478"/>
    </location>
</feature>
<keyword evidence="12" id="KW-0830">Ubiquinone</keyword>
<comment type="function">
    <text evidence="1">NDH-1 shuttles electrons from NADH, via FMN and iron-sulfur (Fe-S) centers, to quinones in the respiratory chain. The immediate electron acceptor for the enzyme in this species is believed to be ubiquinone. Couples the redox reaction to proton translocation (for every two electrons transferred, four hydrogen ions are translocated across the cytoplasmic membrane), and thus conserves the redox energy in a proton gradient.</text>
</comment>
<feature type="transmembrane region" description="Helical" evidence="19">
    <location>
        <begin position="33"/>
        <end position="54"/>
    </location>
</feature>
<comment type="subcellular location">
    <subcellularLocation>
        <location evidence="2">Cell inner membrane</location>
        <topology evidence="2">Multi-pass membrane protein</topology>
    </subcellularLocation>
    <subcellularLocation>
        <location evidence="18">Membrane</location>
        <topology evidence="18">Multi-pass membrane protein</topology>
    </subcellularLocation>
</comment>
<dbReference type="GO" id="GO:0003954">
    <property type="term" value="F:NADH dehydrogenase activity"/>
    <property type="evidence" value="ECO:0007669"/>
    <property type="project" value="TreeGrafter"/>
</dbReference>
<keyword evidence="13 19" id="KW-0472">Membrane</keyword>
<comment type="subunit">
    <text evidence="14">Composed of 13 different subunits. Subunits NuoA, H, J, K, L, M, N constitute the membrane sector of the complex.</text>
</comment>
<evidence type="ECO:0000256" key="10">
    <source>
        <dbReference type="ARBA" id="ARBA00022989"/>
    </source>
</evidence>
<dbReference type="NCBIfam" id="NF005141">
    <property type="entry name" value="PRK06590.1"/>
    <property type="match status" value="1"/>
</dbReference>
<feature type="transmembrane region" description="Helical" evidence="19">
    <location>
        <begin position="90"/>
        <end position="110"/>
    </location>
</feature>
<feature type="transmembrane region" description="Helical" evidence="19">
    <location>
        <begin position="119"/>
        <end position="136"/>
    </location>
</feature>
<evidence type="ECO:0000256" key="9">
    <source>
        <dbReference type="ARBA" id="ARBA00022967"/>
    </source>
</evidence>
<dbReference type="FunFam" id="1.20.5.2700:FF:000001">
    <property type="entry name" value="NADH-quinone oxidoreductase, L subunit"/>
    <property type="match status" value="1"/>
</dbReference>
<evidence type="ECO:0000256" key="8">
    <source>
        <dbReference type="ARBA" id="ARBA00022719"/>
    </source>
</evidence>
<dbReference type="GO" id="GO:0048038">
    <property type="term" value="F:quinone binding"/>
    <property type="evidence" value="ECO:0007669"/>
    <property type="project" value="UniProtKB-KW"/>
</dbReference>
<dbReference type="Gene3D" id="1.20.5.2700">
    <property type="match status" value="1"/>
</dbReference>
<dbReference type="GO" id="GO:0008137">
    <property type="term" value="F:NADH dehydrogenase (ubiquinone) activity"/>
    <property type="evidence" value="ECO:0007669"/>
    <property type="project" value="InterPro"/>
</dbReference>
<evidence type="ECO:0000256" key="16">
    <source>
        <dbReference type="ARBA" id="ARBA00032795"/>
    </source>
</evidence>
<keyword evidence="5" id="KW-1003">Cell membrane</keyword>
<dbReference type="GO" id="GO:0042773">
    <property type="term" value="P:ATP synthesis coupled electron transport"/>
    <property type="evidence" value="ECO:0007669"/>
    <property type="project" value="InterPro"/>
</dbReference>
<keyword evidence="7 18" id="KW-0812">Transmembrane</keyword>
<evidence type="ECO:0000256" key="15">
    <source>
        <dbReference type="ARBA" id="ARBA00031571"/>
    </source>
</evidence>
<dbReference type="InterPro" id="IPR018393">
    <property type="entry name" value="NADHpl_OxRdtase_5_subgr"/>
</dbReference>
<keyword evidence="11" id="KW-0520">NAD</keyword>
<dbReference type="Proteomes" id="UP000281391">
    <property type="component" value="Chromosome"/>
</dbReference>
<comment type="catalytic activity">
    <reaction evidence="17">
        <text>a quinone + NADH + 5 H(+)(in) = a quinol + NAD(+) + 4 H(+)(out)</text>
        <dbReference type="Rhea" id="RHEA:57888"/>
        <dbReference type="ChEBI" id="CHEBI:15378"/>
        <dbReference type="ChEBI" id="CHEBI:24646"/>
        <dbReference type="ChEBI" id="CHEBI:57540"/>
        <dbReference type="ChEBI" id="CHEBI:57945"/>
        <dbReference type="ChEBI" id="CHEBI:132124"/>
    </reaction>
</comment>